<dbReference type="Pfam" id="PF08392">
    <property type="entry name" value="FAE1_CUT1_RppA"/>
    <property type="match status" value="1"/>
</dbReference>
<dbReference type="InterPro" id="IPR012392">
    <property type="entry name" value="3-ktacl-CoA_syn"/>
</dbReference>
<evidence type="ECO:0000259" key="8">
    <source>
        <dbReference type="PROSITE" id="PS51005"/>
    </source>
</evidence>
<reference evidence="10" key="1">
    <citation type="submission" date="2024-07" db="EMBL/GenBank/DDBJ databases">
        <title>Two chromosome-level genome assemblies of Korean endemic species Abeliophyllum distichum and Forsythia ovata (Oleaceae).</title>
        <authorList>
            <person name="Jang H."/>
        </authorList>
    </citation>
    <scope>NUCLEOTIDE SEQUENCE [LARGE SCALE GENOMIC DNA]</scope>
</reference>
<evidence type="ECO:0000313" key="10">
    <source>
        <dbReference type="Proteomes" id="UP001604277"/>
    </source>
</evidence>
<dbReference type="InterPro" id="IPR003441">
    <property type="entry name" value="NAC-dom"/>
</dbReference>
<dbReference type="InterPro" id="IPR013601">
    <property type="entry name" value="FAE1_typ3_polyketide_synth"/>
</dbReference>
<dbReference type="GO" id="GO:0003677">
    <property type="term" value="F:DNA binding"/>
    <property type="evidence" value="ECO:0007669"/>
    <property type="project" value="UniProtKB-KW"/>
</dbReference>
<dbReference type="InterPro" id="IPR036093">
    <property type="entry name" value="NAC_dom_sf"/>
</dbReference>
<dbReference type="PROSITE" id="PS51005">
    <property type="entry name" value="NAC"/>
    <property type="match status" value="1"/>
</dbReference>
<evidence type="ECO:0000256" key="7">
    <source>
        <dbReference type="SAM" id="Phobius"/>
    </source>
</evidence>
<dbReference type="GO" id="GO:0009922">
    <property type="term" value="F:fatty acid elongase activity"/>
    <property type="evidence" value="ECO:0007669"/>
    <property type="project" value="UniProtKB-EC"/>
</dbReference>
<name>A0ABD1WLR8_9LAMI</name>
<comment type="caution">
    <text evidence="9">The sequence shown here is derived from an EMBL/GenBank/DDBJ whole genome shotgun (WGS) entry which is preliminary data.</text>
</comment>
<evidence type="ECO:0000256" key="2">
    <source>
        <dbReference type="ARBA" id="ARBA00023125"/>
    </source>
</evidence>
<protein>
    <submittedName>
        <fullName evidence="9">3-ketoacyl-CoA synthase 11</fullName>
    </submittedName>
</protein>
<gene>
    <name evidence="9" type="ORF">Fot_12163</name>
</gene>
<accession>A0ABD1WLR8</accession>
<keyword evidence="4" id="KW-0539">Nucleus</keyword>
<sequence length="194" mass="22470">MAPVSLPPGFRFHPKDEELVAYYLKRKINGCKIELEIILEVDLYKCEPWDLLVPLLRIVSAHLSTFSVEDLVLLWSQLKFNLGSYVVCSVLMVFLGRLYFMTRSRNIYLVDFACYKPKPELMYSKELFMERSRLHKIFTEDNLDFQQKIVGRSGIGHMSYFPEAILCVPANLCMAEAIKEAEMVMFGAIDDFFG</sequence>
<dbReference type="SUPFAM" id="SSF101941">
    <property type="entry name" value="NAC domain"/>
    <property type="match status" value="1"/>
</dbReference>
<evidence type="ECO:0000313" key="9">
    <source>
        <dbReference type="EMBL" id="KAL2550633.1"/>
    </source>
</evidence>
<keyword evidence="7" id="KW-0812">Transmembrane</keyword>
<dbReference type="PANTHER" id="PTHR31561">
    <property type="entry name" value="3-KETOACYL-COA SYNTHASE"/>
    <property type="match status" value="1"/>
</dbReference>
<keyword evidence="2" id="KW-0238">DNA-binding</keyword>
<evidence type="ECO:0000256" key="1">
    <source>
        <dbReference type="ARBA" id="ARBA00023015"/>
    </source>
</evidence>
<dbReference type="InterPro" id="IPR016039">
    <property type="entry name" value="Thiolase-like"/>
</dbReference>
<keyword evidence="7" id="KW-1133">Transmembrane helix</keyword>
<keyword evidence="10" id="KW-1185">Reference proteome</keyword>
<keyword evidence="3" id="KW-0804">Transcription</keyword>
<keyword evidence="5" id="KW-0808">Transferase</keyword>
<dbReference type="AlphaFoldDB" id="A0ABD1WLR8"/>
<organism evidence="9 10">
    <name type="scientific">Forsythia ovata</name>
    <dbReference type="NCBI Taxonomy" id="205694"/>
    <lineage>
        <taxon>Eukaryota</taxon>
        <taxon>Viridiplantae</taxon>
        <taxon>Streptophyta</taxon>
        <taxon>Embryophyta</taxon>
        <taxon>Tracheophyta</taxon>
        <taxon>Spermatophyta</taxon>
        <taxon>Magnoliopsida</taxon>
        <taxon>eudicotyledons</taxon>
        <taxon>Gunneridae</taxon>
        <taxon>Pentapetalae</taxon>
        <taxon>asterids</taxon>
        <taxon>lamiids</taxon>
        <taxon>Lamiales</taxon>
        <taxon>Oleaceae</taxon>
        <taxon>Forsythieae</taxon>
        <taxon>Forsythia</taxon>
    </lineage>
</organism>
<dbReference type="Pfam" id="PF02365">
    <property type="entry name" value="NAM"/>
    <property type="match status" value="1"/>
</dbReference>
<dbReference type="Gene3D" id="2.170.150.80">
    <property type="entry name" value="NAC domain"/>
    <property type="match status" value="1"/>
</dbReference>
<dbReference type="SUPFAM" id="SSF53901">
    <property type="entry name" value="Thiolase-like"/>
    <property type="match status" value="1"/>
</dbReference>
<feature type="domain" description="NAC" evidence="8">
    <location>
        <begin position="6"/>
        <end position="172"/>
    </location>
</feature>
<feature type="transmembrane region" description="Helical" evidence="7">
    <location>
        <begin position="82"/>
        <end position="100"/>
    </location>
</feature>
<evidence type="ECO:0000256" key="5">
    <source>
        <dbReference type="ARBA" id="ARBA00023315"/>
    </source>
</evidence>
<dbReference type="EMBL" id="JBFOLJ010000003">
    <property type="protein sequence ID" value="KAL2550633.1"/>
    <property type="molecule type" value="Genomic_DNA"/>
</dbReference>
<evidence type="ECO:0000256" key="3">
    <source>
        <dbReference type="ARBA" id="ARBA00023163"/>
    </source>
</evidence>
<evidence type="ECO:0000256" key="6">
    <source>
        <dbReference type="ARBA" id="ARBA00047375"/>
    </source>
</evidence>
<keyword evidence="5" id="KW-0012">Acyltransferase</keyword>
<evidence type="ECO:0000256" key="4">
    <source>
        <dbReference type="ARBA" id="ARBA00023242"/>
    </source>
</evidence>
<keyword evidence="7" id="KW-0472">Membrane</keyword>
<comment type="catalytic activity">
    <reaction evidence="6">
        <text>a very-long-chain acyl-CoA + malonyl-CoA + H(+) = a very-long-chain 3-oxoacyl-CoA + CO2 + CoA</text>
        <dbReference type="Rhea" id="RHEA:32727"/>
        <dbReference type="ChEBI" id="CHEBI:15378"/>
        <dbReference type="ChEBI" id="CHEBI:16526"/>
        <dbReference type="ChEBI" id="CHEBI:57287"/>
        <dbReference type="ChEBI" id="CHEBI:57384"/>
        <dbReference type="ChEBI" id="CHEBI:90725"/>
        <dbReference type="ChEBI" id="CHEBI:90736"/>
        <dbReference type="EC" id="2.3.1.199"/>
    </reaction>
</comment>
<dbReference type="Proteomes" id="UP001604277">
    <property type="component" value="Unassembled WGS sequence"/>
</dbReference>
<keyword evidence="1" id="KW-0805">Transcription regulation</keyword>
<proteinExistence type="predicted"/>